<dbReference type="PANTHER" id="PTHR45615">
    <property type="entry name" value="MYOSIN HEAVY CHAIN, NON-MUSCLE"/>
    <property type="match status" value="1"/>
</dbReference>
<feature type="coiled-coil region" evidence="1">
    <location>
        <begin position="143"/>
        <end position="184"/>
    </location>
</feature>
<dbReference type="AlphaFoldDB" id="A0A1I7XRQ2"/>
<evidence type="ECO:0000313" key="2">
    <source>
        <dbReference type="Proteomes" id="UP000095283"/>
    </source>
</evidence>
<dbReference type="GO" id="GO:0032982">
    <property type="term" value="C:myosin filament"/>
    <property type="evidence" value="ECO:0007669"/>
    <property type="project" value="TreeGrafter"/>
</dbReference>
<name>A0A1I7XRQ2_HETBA</name>
<proteinExistence type="predicted"/>
<dbReference type="GO" id="GO:0051015">
    <property type="term" value="F:actin filament binding"/>
    <property type="evidence" value="ECO:0007669"/>
    <property type="project" value="TreeGrafter"/>
</dbReference>
<organism evidence="2 3">
    <name type="scientific">Heterorhabditis bacteriophora</name>
    <name type="common">Entomopathogenic nematode worm</name>
    <dbReference type="NCBI Taxonomy" id="37862"/>
    <lineage>
        <taxon>Eukaryota</taxon>
        <taxon>Metazoa</taxon>
        <taxon>Ecdysozoa</taxon>
        <taxon>Nematoda</taxon>
        <taxon>Chromadorea</taxon>
        <taxon>Rhabditida</taxon>
        <taxon>Rhabditina</taxon>
        <taxon>Rhabditomorpha</taxon>
        <taxon>Strongyloidea</taxon>
        <taxon>Heterorhabditidae</taxon>
        <taxon>Heterorhabditis</taxon>
    </lineage>
</organism>
<evidence type="ECO:0000256" key="1">
    <source>
        <dbReference type="SAM" id="Coils"/>
    </source>
</evidence>
<dbReference type="Proteomes" id="UP000095283">
    <property type="component" value="Unplaced"/>
</dbReference>
<dbReference type="GO" id="GO:0005737">
    <property type="term" value="C:cytoplasm"/>
    <property type="evidence" value="ECO:0007669"/>
    <property type="project" value="TreeGrafter"/>
</dbReference>
<keyword evidence="2" id="KW-1185">Reference proteome</keyword>
<dbReference type="WBParaSite" id="Hba_20415">
    <property type="protein sequence ID" value="Hba_20415"/>
    <property type="gene ID" value="Hba_20415"/>
</dbReference>
<dbReference type="GO" id="GO:0016460">
    <property type="term" value="C:myosin II complex"/>
    <property type="evidence" value="ECO:0007669"/>
    <property type="project" value="TreeGrafter"/>
</dbReference>
<feature type="coiled-coil region" evidence="1">
    <location>
        <begin position="12"/>
        <end position="117"/>
    </location>
</feature>
<protein>
    <submittedName>
        <fullName evidence="3">NUDE_C domain-containing protein</fullName>
    </submittedName>
</protein>
<dbReference type="PANTHER" id="PTHR45615:SF36">
    <property type="entry name" value="MYOSIN HEAVY CHAIN-LIKE, ISOFORM B-RELATED"/>
    <property type="match status" value="1"/>
</dbReference>
<dbReference type="GO" id="GO:0031032">
    <property type="term" value="P:actomyosin structure organization"/>
    <property type="evidence" value="ECO:0007669"/>
    <property type="project" value="TreeGrafter"/>
</dbReference>
<sequence>MQLLSFRFDSDFREVEEQLQEAKSSRDKAEKERDEHYMNISKKIGEMQVLKTENSELRTMVSRLRREAEELLENAVGTDLSELTALQKTRKELENKIREQEDEMDDLAGQNQLLQQTVTRLEMGAERLKTDLAREAVIRETEIDELRGQYQRRRDEIDRLEGQKKYLTAELKLANRRIEALQSALSDGLDNDDSDNDAEKIKDNGSAELAAQKALFTNNTHKTISDFTHFPPPPELPAGGLPKNVESMIIGMGVVDFVTGALILPTGITLVTDESQGVLLFDIKGNLIRKVQ</sequence>
<keyword evidence="1" id="KW-0175">Coiled coil</keyword>
<accession>A0A1I7XRQ2</accession>
<evidence type="ECO:0000313" key="3">
    <source>
        <dbReference type="WBParaSite" id="Hba_20415"/>
    </source>
</evidence>
<reference evidence="3" key="1">
    <citation type="submission" date="2016-11" db="UniProtKB">
        <authorList>
            <consortium name="WormBaseParasite"/>
        </authorList>
    </citation>
    <scope>IDENTIFICATION</scope>
</reference>